<reference evidence="2 3" key="1">
    <citation type="journal article" date="2021" name="Genome Biol. Evol.">
        <title>The evolution of interdependence in a four-way mealybug symbiosis.</title>
        <authorList>
            <person name="Garber A.I."/>
            <person name="Kupper M."/>
            <person name="Laetsch D.R."/>
            <person name="Weldon S.R."/>
            <person name="Ladinsky M.S."/>
            <person name="Bjorkman P.J."/>
            <person name="McCutcheon J.P."/>
        </authorList>
    </citation>
    <scope>NUCLEOTIDE SEQUENCE [LARGE SCALE GENOMIC DNA]</scope>
    <source>
        <strain evidence="2">SOD</strain>
    </source>
</reference>
<organism evidence="2 3">
    <name type="scientific">Candidatus Sodalis endolongispinus</name>
    <dbReference type="NCBI Taxonomy" id="2812662"/>
    <lineage>
        <taxon>Bacteria</taxon>
        <taxon>Pseudomonadati</taxon>
        <taxon>Pseudomonadota</taxon>
        <taxon>Gammaproteobacteria</taxon>
        <taxon>Enterobacterales</taxon>
        <taxon>Bruguierivoracaceae</taxon>
        <taxon>Sodalis</taxon>
    </lineage>
</organism>
<keyword evidence="3" id="KW-1185">Reference proteome</keyword>
<sequence>MPVINEYNQPIGAALTDWQPCPTPPRKVLTGRSCRLEPLAAAHFDALYDAWAQAEDGRDWTYLAVARPASRQACRAWLTTLTASEDPLFFTVVDRAQAQAVGTVALMRLSPANGVAEIGWVNWSRAMRRSRLGTEAISLLLGYLFDTLGYRRCEWKCDSLNAPSREAASRLGFHYEDTFRQAVVTKGRNSDTSWFAIVNPDWPALRAAYDAWLADENIDADGGQRRALSEFMPR</sequence>
<dbReference type="PANTHER" id="PTHR43441">
    <property type="entry name" value="RIBOSOMAL-PROTEIN-SERINE ACETYLTRANSFERASE"/>
    <property type="match status" value="1"/>
</dbReference>
<evidence type="ECO:0000313" key="2">
    <source>
        <dbReference type="EMBL" id="MBT9432085.1"/>
    </source>
</evidence>
<dbReference type="Proteomes" id="UP000811282">
    <property type="component" value="Unassembled WGS sequence"/>
</dbReference>
<proteinExistence type="predicted"/>
<dbReference type="Gene3D" id="3.40.630.30">
    <property type="match status" value="1"/>
</dbReference>
<dbReference type="PROSITE" id="PS51186">
    <property type="entry name" value="GNAT"/>
    <property type="match status" value="1"/>
</dbReference>
<protein>
    <submittedName>
        <fullName evidence="2">GNAT family N-acetyltransferase</fullName>
    </submittedName>
</protein>
<dbReference type="PANTHER" id="PTHR43441:SF2">
    <property type="entry name" value="FAMILY ACETYLTRANSFERASE, PUTATIVE (AFU_ORTHOLOGUE AFUA_7G00850)-RELATED"/>
    <property type="match status" value="1"/>
</dbReference>
<dbReference type="SUPFAM" id="SSF55729">
    <property type="entry name" value="Acyl-CoA N-acyltransferases (Nat)"/>
    <property type="match status" value="1"/>
</dbReference>
<comment type="caution">
    <text evidence="2">The sequence shown here is derived from an EMBL/GenBank/DDBJ whole genome shotgun (WGS) entry which is preliminary data.</text>
</comment>
<dbReference type="EMBL" id="JAFJYC010000001">
    <property type="protein sequence ID" value="MBT9432085.1"/>
    <property type="molecule type" value="Genomic_DNA"/>
</dbReference>
<name>A0ABS5YAP9_9GAMM</name>
<evidence type="ECO:0000313" key="3">
    <source>
        <dbReference type="Proteomes" id="UP000811282"/>
    </source>
</evidence>
<dbReference type="InterPro" id="IPR051908">
    <property type="entry name" value="Ribosomal_N-acetyltransferase"/>
</dbReference>
<dbReference type="RefSeq" id="WP_215669269.1">
    <property type="nucleotide sequence ID" value="NZ_JAFJYC010000001.1"/>
</dbReference>
<dbReference type="Pfam" id="PF13302">
    <property type="entry name" value="Acetyltransf_3"/>
    <property type="match status" value="1"/>
</dbReference>
<evidence type="ECO:0000259" key="1">
    <source>
        <dbReference type="PROSITE" id="PS51186"/>
    </source>
</evidence>
<dbReference type="InterPro" id="IPR000182">
    <property type="entry name" value="GNAT_dom"/>
</dbReference>
<gene>
    <name evidence="2" type="ORF">JZM24_08030</name>
</gene>
<accession>A0ABS5YAP9</accession>
<feature type="domain" description="N-acetyltransferase" evidence="1">
    <location>
        <begin position="34"/>
        <end position="191"/>
    </location>
</feature>
<dbReference type="InterPro" id="IPR016181">
    <property type="entry name" value="Acyl_CoA_acyltransferase"/>
</dbReference>